<dbReference type="InterPro" id="IPR021841">
    <property type="entry name" value="VAC14_Fig4p-bd"/>
</dbReference>
<dbReference type="InterPro" id="IPR016024">
    <property type="entry name" value="ARM-type_fold"/>
</dbReference>
<comment type="caution">
    <text evidence="7">The sequence shown here is derived from an EMBL/GenBank/DDBJ whole genome shotgun (WGS) entry which is preliminary data.</text>
</comment>
<dbReference type="Pfam" id="PF11916">
    <property type="entry name" value="Vac14_Fig4_bd"/>
    <property type="match status" value="1"/>
</dbReference>
<evidence type="ECO:0000256" key="4">
    <source>
        <dbReference type="ARBA" id="ARBA00023136"/>
    </source>
</evidence>
<feature type="domain" description="Vacuolar protein 14 C-terminal Fig4-binding" evidence="6">
    <location>
        <begin position="1139"/>
        <end position="1297"/>
    </location>
</feature>
<dbReference type="EMBL" id="JABMIG020000199">
    <property type="protein sequence ID" value="KAL3786223.1"/>
    <property type="molecule type" value="Genomic_DNA"/>
</dbReference>
<evidence type="ECO:0000256" key="3">
    <source>
        <dbReference type="ARBA" id="ARBA00022737"/>
    </source>
</evidence>
<dbReference type="InterPro" id="IPR026825">
    <property type="entry name" value="Vac14"/>
</dbReference>
<feature type="region of interest" description="Disordered" evidence="5">
    <location>
        <begin position="89"/>
        <end position="110"/>
    </location>
</feature>
<comment type="similarity">
    <text evidence="2">Belongs to the VAC14 family.</text>
</comment>
<feature type="compositionally biased region" description="Basic and acidic residues" evidence="5">
    <location>
        <begin position="342"/>
        <end position="356"/>
    </location>
</feature>
<dbReference type="Pfam" id="PF12755">
    <property type="entry name" value="Vac14_Fab1_bd"/>
    <property type="match status" value="1"/>
</dbReference>
<sequence>MSDTQIPRTDSTGDDSSLPALPSITESASVTEDERQRILAGILAEDEDDDDIIMSMAMLEGAAPPPQVIDGASNSTQLPQKVFATARKRIESENAFSSSSEDDDDEDTDLQGIYGQRREDVASQFYAGASPVYPIVAGHATNSYEEEERRQDDITPTNGEIERVDTVPFTWTHSAGSVDEDDEADYGSNTVTQGEINGNVDVYESYNEANVAVASAIGSTAPTSRRPQQSAFDRALTEIQQQGGSDERSRSNSYSLPETTGNAVRVAASSDIPKDDAPPTSSDDKVHDNVTAHTDDYLAVAEHNVLDEILSENPSDDVDMVSEKAHGFESYRQSSSSITDVADNRRNPDSQGRERFSLQTNINIPGRSSNSGTSASSSIRTKPADIALHKLPNVLSSVRQKIESFTDMSNVGSKSSSSGMHGDYPYYPPSILSSSTNIPSNHPDSMMMIDTSSASTVLDKYYKDEEERENMRRTFQQSISAAVLVSLAHKRYERRRLAAMEIEKVIRSLVAQEDYAKVRAILLLLSDDYVRSTNEDARKGGAVALAACAIGLKKANEGRDVMECRDLILASVVHACQDHSQRVRYYATESLFNVTKVIPSLAVQHFFILFEILRSLYADVDLDVRSGAELLDKKLKEVIVGAINSGSFSADACVPVFARFVYMRNKATKQLTLTWLQEFSDKLIGAPILEFLHLFLGGIFAMVSDPNTTIRQLALEFLQSVLPKLLVNNEDFEDAHHMAIDFDKILQSLVLTMEHPDPFVRKVAMYWMSRIVQAHISSAFSKSAWSDADEIMGGVESVKRSRGIDIISGPDGERSTNTPTAASISVRNALPHVLPGILLSIGDTYQSRVKDSFLPDHTTHLLAEQANSCLQDAVRRDGHAFIPHLGGFIVALRDELDSPGGLIARNPPSVERRPYRMDVKPDGSGIESTGWYRASDGIEERDNSLILSRLCALQWLVVLYEYVVPNSLKAEYASEFVDCIIYQLVDHPPAIITVKSFEVLAKISIPAEGEASRSVFAPSFLPQGNDVDVKIPSMLNPMDDQNANFALGVLDLPRRKLISRDRDVFASLIDLHSKNPKLLMDVSKVIELMCTLQPPEFVFVAFANELENFIVSRMKRREKVLERPEIDAQTAKKELAVIAKDLAFVSNFAQQLGIVFFAAPETEQLREVLKDSIGRKGNGVRDERRARLFYILFYAFSHNVVAALSLSLWGGAFLTASTFLKKIDPLDVSLMFYLEIDQLIDLIERPIFRHLHLRLLECEDDPYNEGSGAMLFLTLKRVLMLLPQSTSYMILQERLLSVARYRQSAVALNAVSKHVEIGSVTDIFVKRVLTARKIHVWAKWRMIRAESLQEVPCRIVTDEQKFNTQQQRREWLGYANEEDEKPQSKKSRVVNLVMQQRGQSWLVCMRD</sequence>
<accession>A0ABD3PDV6</accession>
<feature type="region of interest" description="Disordered" evidence="5">
    <location>
        <begin position="1"/>
        <end position="34"/>
    </location>
</feature>
<dbReference type="Proteomes" id="UP001516023">
    <property type="component" value="Unassembled WGS sequence"/>
</dbReference>
<feature type="compositionally biased region" description="Polar residues" evidence="5">
    <location>
        <begin position="1"/>
        <end position="10"/>
    </location>
</feature>
<feature type="region of interest" description="Disordered" evidence="5">
    <location>
        <begin position="141"/>
        <end position="166"/>
    </location>
</feature>
<dbReference type="SUPFAM" id="SSF48371">
    <property type="entry name" value="ARM repeat"/>
    <property type="match status" value="1"/>
</dbReference>
<evidence type="ECO:0000256" key="2">
    <source>
        <dbReference type="ARBA" id="ARBA00010225"/>
    </source>
</evidence>
<reference evidence="7 8" key="1">
    <citation type="journal article" date="2020" name="G3 (Bethesda)">
        <title>Improved Reference Genome for Cyclotella cryptica CCMP332, a Model for Cell Wall Morphogenesis, Salinity Adaptation, and Lipid Production in Diatoms (Bacillariophyta).</title>
        <authorList>
            <person name="Roberts W.R."/>
            <person name="Downey K.M."/>
            <person name="Ruck E.C."/>
            <person name="Traller J.C."/>
            <person name="Alverson A.J."/>
        </authorList>
    </citation>
    <scope>NUCLEOTIDE SEQUENCE [LARGE SCALE GENOMIC DNA]</scope>
    <source>
        <strain evidence="7 8">CCMP332</strain>
    </source>
</reference>
<feature type="region of interest" description="Disordered" evidence="5">
    <location>
        <begin position="327"/>
        <end position="379"/>
    </location>
</feature>
<dbReference type="PANTHER" id="PTHR16023:SF0">
    <property type="entry name" value="PROTEIN VAC14 HOMOLOG"/>
    <property type="match status" value="1"/>
</dbReference>
<feature type="compositionally biased region" description="Acidic residues" evidence="5">
    <location>
        <begin position="100"/>
        <end position="109"/>
    </location>
</feature>
<feature type="compositionally biased region" description="Polar residues" evidence="5">
    <location>
        <begin position="251"/>
        <end position="262"/>
    </location>
</feature>
<organism evidence="7 8">
    <name type="scientific">Cyclotella cryptica</name>
    <dbReference type="NCBI Taxonomy" id="29204"/>
    <lineage>
        <taxon>Eukaryota</taxon>
        <taxon>Sar</taxon>
        <taxon>Stramenopiles</taxon>
        <taxon>Ochrophyta</taxon>
        <taxon>Bacillariophyta</taxon>
        <taxon>Coscinodiscophyceae</taxon>
        <taxon>Thalassiosirophycidae</taxon>
        <taxon>Stephanodiscales</taxon>
        <taxon>Stephanodiscaceae</taxon>
        <taxon>Cyclotella</taxon>
    </lineage>
</organism>
<keyword evidence="8" id="KW-1185">Reference proteome</keyword>
<evidence type="ECO:0000259" key="6">
    <source>
        <dbReference type="Pfam" id="PF11916"/>
    </source>
</evidence>
<keyword evidence="4" id="KW-0472">Membrane</keyword>
<keyword evidence="3" id="KW-0677">Repeat</keyword>
<comment type="subcellular location">
    <subcellularLocation>
        <location evidence="1">Endomembrane system</location>
    </subcellularLocation>
</comment>
<feature type="region of interest" description="Disordered" evidence="5">
    <location>
        <begin position="238"/>
        <end position="288"/>
    </location>
</feature>
<evidence type="ECO:0000256" key="5">
    <source>
        <dbReference type="SAM" id="MobiDB-lite"/>
    </source>
</evidence>
<gene>
    <name evidence="7" type="ORF">HJC23_002474</name>
</gene>
<feature type="compositionally biased region" description="Polar residues" evidence="5">
    <location>
        <begin position="357"/>
        <end position="367"/>
    </location>
</feature>
<dbReference type="PANTHER" id="PTHR16023">
    <property type="entry name" value="TAX1 BINDING PROTEIN-RELATED"/>
    <property type="match status" value="1"/>
</dbReference>
<feature type="compositionally biased region" description="Low complexity" evidence="5">
    <location>
        <begin position="368"/>
        <end position="378"/>
    </location>
</feature>
<dbReference type="GO" id="GO:0012505">
    <property type="term" value="C:endomembrane system"/>
    <property type="evidence" value="ECO:0007669"/>
    <property type="project" value="UniProtKB-SubCell"/>
</dbReference>
<protein>
    <recommendedName>
        <fullName evidence="6">Vacuolar protein 14 C-terminal Fig4-binding domain-containing protein</fullName>
    </recommendedName>
</protein>
<evidence type="ECO:0000313" key="7">
    <source>
        <dbReference type="EMBL" id="KAL3786223.1"/>
    </source>
</evidence>
<dbReference type="Gene3D" id="1.25.10.10">
    <property type="entry name" value="Leucine-rich Repeat Variant"/>
    <property type="match status" value="2"/>
</dbReference>
<name>A0ABD3PDV6_9STRA</name>
<feature type="compositionally biased region" description="Basic and acidic residues" evidence="5">
    <location>
        <begin position="272"/>
        <end position="288"/>
    </location>
</feature>
<dbReference type="InterPro" id="IPR011989">
    <property type="entry name" value="ARM-like"/>
</dbReference>
<evidence type="ECO:0000256" key="1">
    <source>
        <dbReference type="ARBA" id="ARBA00004308"/>
    </source>
</evidence>
<evidence type="ECO:0000313" key="8">
    <source>
        <dbReference type="Proteomes" id="UP001516023"/>
    </source>
</evidence>
<proteinExistence type="inferred from homology"/>